<evidence type="ECO:0000313" key="10">
    <source>
        <dbReference type="EMBL" id="KAB7498893.1"/>
    </source>
</evidence>
<keyword evidence="7 9" id="KW-0496">Mitochondrion</keyword>
<feature type="transmembrane region" description="Helical" evidence="9">
    <location>
        <begin position="137"/>
        <end position="159"/>
    </location>
</feature>
<evidence type="ECO:0000256" key="7">
    <source>
        <dbReference type="ARBA" id="ARBA00023128"/>
    </source>
</evidence>
<evidence type="ECO:0000256" key="5">
    <source>
        <dbReference type="ARBA" id="ARBA00022970"/>
    </source>
</evidence>
<evidence type="ECO:0000313" key="11">
    <source>
        <dbReference type="Proteomes" id="UP000326759"/>
    </source>
</evidence>
<dbReference type="NCBIfam" id="TIGR00798">
    <property type="entry name" value="mtc"/>
    <property type="match status" value="1"/>
</dbReference>
<dbReference type="GO" id="GO:0005743">
    <property type="term" value="C:mitochondrial inner membrane"/>
    <property type="evidence" value="ECO:0007669"/>
    <property type="project" value="TreeGrafter"/>
</dbReference>
<keyword evidence="5" id="KW-0029">Amino-acid transport</keyword>
<proteinExistence type="inferred from homology"/>
<name>A0A5N5SXE9_9CRUS</name>
<comment type="subcellular location">
    <subcellularLocation>
        <location evidence="1 9">Mitochondrion membrane</location>
        <topology evidence="1 9">Multi-pass membrane protein</topology>
    </subcellularLocation>
</comment>
<feature type="transmembrane region" description="Helical" evidence="9">
    <location>
        <begin position="96"/>
        <end position="117"/>
    </location>
</feature>
<evidence type="ECO:0000256" key="6">
    <source>
        <dbReference type="ARBA" id="ARBA00022989"/>
    </source>
</evidence>
<evidence type="ECO:0000256" key="9">
    <source>
        <dbReference type="RuleBase" id="RU362000"/>
    </source>
</evidence>
<keyword evidence="4 9" id="KW-0812">Transmembrane</keyword>
<dbReference type="GO" id="GO:0015075">
    <property type="term" value="F:monoatomic ion transmembrane transporter activity"/>
    <property type="evidence" value="ECO:0007669"/>
    <property type="project" value="InterPro"/>
</dbReference>
<dbReference type="EMBL" id="SEYY01018883">
    <property type="protein sequence ID" value="KAB7498893.1"/>
    <property type="molecule type" value="Genomic_DNA"/>
</dbReference>
<keyword evidence="11" id="KW-1185">Reference proteome</keyword>
<evidence type="ECO:0000256" key="3">
    <source>
        <dbReference type="ARBA" id="ARBA00022448"/>
    </source>
</evidence>
<evidence type="ECO:0000256" key="8">
    <source>
        <dbReference type="ARBA" id="ARBA00023136"/>
    </source>
</evidence>
<dbReference type="Pfam" id="PF03820">
    <property type="entry name" value="SFXNs"/>
    <property type="match status" value="1"/>
</dbReference>
<organism evidence="10 11">
    <name type="scientific">Armadillidium nasatum</name>
    <dbReference type="NCBI Taxonomy" id="96803"/>
    <lineage>
        <taxon>Eukaryota</taxon>
        <taxon>Metazoa</taxon>
        <taxon>Ecdysozoa</taxon>
        <taxon>Arthropoda</taxon>
        <taxon>Crustacea</taxon>
        <taxon>Multicrustacea</taxon>
        <taxon>Malacostraca</taxon>
        <taxon>Eumalacostraca</taxon>
        <taxon>Peracarida</taxon>
        <taxon>Isopoda</taxon>
        <taxon>Oniscidea</taxon>
        <taxon>Crinocheta</taxon>
        <taxon>Armadillidiidae</taxon>
        <taxon>Armadillidium</taxon>
    </lineage>
</organism>
<keyword evidence="6 9" id="KW-1133">Transmembrane helix</keyword>
<gene>
    <name evidence="10" type="primary">Sfxn2</name>
    <name evidence="10" type="ORF">Anas_07107</name>
</gene>
<dbReference type="InterPro" id="IPR004686">
    <property type="entry name" value="Mtc"/>
</dbReference>
<feature type="transmembrane region" description="Helical" evidence="9">
    <location>
        <begin position="229"/>
        <end position="246"/>
    </location>
</feature>
<evidence type="ECO:0000256" key="2">
    <source>
        <dbReference type="ARBA" id="ARBA00005974"/>
    </source>
</evidence>
<dbReference type="PANTHER" id="PTHR11153">
    <property type="entry name" value="SIDEROFLEXIN"/>
    <property type="match status" value="1"/>
</dbReference>
<dbReference type="Proteomes" id="UP000326759">
    <property type="component" value="Unassembled WGS sequence"/>
</dbReference>
<protein>
    <recommendedName>
        <fullName evidence="9">Sidoreflexin</fullName>
    </recommendedName>
</protein>
<dbReference type="AlphaFoldDB" id="A0A5N5SXE9"/>
<dbReference type="OrthoDB" id="6608471at2759"/>
<evidence type="ECO:0000256" key="4">
    <source>
        <dbReference type="ARBA" id="ARBA00022692"/>
    </source>
</evidence>
<reference evidence="10 11" key="1">
    <citation type="journal article" date="2019" name="PLoS Biol.">
        <title>Sex chromosomes control vertical transmission of feminizing Wolbachia symbionts in an isopod.</title>
        <authorList>
            <person name="Becking T."/>
            <person name="Chebbi M.A."/>
            <person name="Giraud I."/>
            <person name="Moumen B."/>
            <person name="Laverre T."/>
            <person name="Caubet Y."/>
            <person name="Peccoud J."/>
            <person name="Gilbert C."/>
            <person name="Cordaux R."/>
        </authorList>
    </citation>
    <scope>NUCLEOTIDE SEQUENCE [LARGE SCALE GENOMIC DNA]</scope>
    <source>
        <strain evidence="10">ANa2</strain>
        <tissue evidence="10">Whole body excluding digestive tract and cuticle</tissue>
    </source>
</reference>
<evidence type="ECO:0000256" key="1">
    <source>
        <dbReference type="ARBA" id="ARBA00004225"/>
    </source>
</evidence>
<sequence length="321" mass="35957">MKINIDEPQYDQNTFYGRFLHFLHITDPRLVVKTEKELMNAKELLDKYRDGREPIGTTKEELLSAKYIYESAFHPDTGEKQNIFGRMSFQVPGGMVLTGAMLSFYRSNSAVIFWQWLNQSFNALVNYTNRNANSPLTTTQMGIAYLTATSTALGSALGLKKYLSTRASPFFQRFVPFVAVAAANCANIPLMRQTELTSGIAVFDEEGNRATHSKVAAVKGISEVGLSRIAMAAPGMILLPFLMEAIEKRKLMKNPNIIVVFQTFAVGAILCFMTPTACALFNQKCSISSKTLQKCEQESYKELQLKYGEKIPKLLYFNKGL</sequence>
<accession>A0A5N5SXE9</accession>
<keyword evidence="8 9" id="KW-0472">Membrane</keyword>
<dbReference type="PANTHER" id="PTHR11153:SF14">
    <property type="entry name" value="SIDEROFLEXIN-2"/>
    <property type="match status" value="1"/>
</dbReference>
<comment type="caution">
    <text evidence="10">The sequence shown here is derived from an EMBL/GenBank/DDBJ whole genome shotgun (WGS) entry which is preliminary data.</text>
</comment>
<dbReference type="GO" id="GO:0140300">
    <property type="term" value="P:serine import into mitochondrion"/>
    <property type="evidence" value="ECO:0007669"/>
    <property type="project" value="TreeGrafter"/>
</dbReference>
<comment type="similarity">
    <text evidence="2 9">Belongs to the sideroflexin family.</text>
</comment>
<feature type="transmembrane region" description="Helical" evidence="9">
    <location>
        <begin position="258"/>
        <end position="282"/>
    </location>
</feature>
<keyword evidence="3" id="KW-0813">Transport</keyword>